<evidence type="ECO:0000256" key="1">
    <source>
        <dbReference type="SAM" id="Phobius"/>
    </source>
</evidence>
<gene>
    <name evidence="2" type="ORF">BJBARM5_0635</name>
</gene>
<dbReference type="AlphaFoldDB" id="D6GVW6"/>
<proteinExistence type="predicted"/>
<dbReference type="Proteomes" id="UP000009376">
    <property type="component" value="Unassembled WGS sequence"/>
</dbReference>
<keyword evidence="1" id="KW-0472">Membrane</keyword>
<sequence length="185" mass="19449">MVNTRLKQALALFIAIAFVSSIFFFFPHVSSTSPILYYIVVPSAALNSTASSLGSISIQSGVSNSVIASSGSVPISNLLASNISNMLSFTESILTQYNMSYNVSNGNIQCVSSSEFVSPLCANPSANTAWALFSLGSNNALNPEQVSLSSINLNSVSYNSTFILVFFGFNNSSNSSTSVPPINLG</sequence>
<evidence type="ECO:0000313" key="3">
    <source>
        <dbReference type="Proteomes" id="UP000009376"/>
    </source>
</evidence>
<name>D6GVW6_PARA5</name>
<reference evidence="2 3" key="1">
    <citation type="journal article" date="2010" name="Proc. Natl. Acad. Sci. U.S.A.">
        <title>Enigmatic, ultrasmall, uncultivated Archaea.</title>
        <authorList>
            <person name="Baker B.J."/>
            <person name="Comolli L.R."/>
            <person name="Dick G.J."/>
            <person name="Hauser L.J."/>
            <person name="Hyatt D."/>
            <person name="Dill B.D."/>
            <person name="Land M.L."/>
            <person name="Verberkmoes N.C."/>
            <person name="Hettich R.L."/>
            <person name="Banfield J.F."/>
        </authorList>
    </citation>
    <scope>NUCLEOTIDE SEQUENCE [LARGE SCALE GENOMIC DNA]</scope>
</reference>
<dbReference type="EMBL" id="GG745558">
    <property type="protein sequence ID" value="EFD92631.1"/>
    <property type="molecule type" value="Genomic_DNA"/>
</dbReference>
<keyword evidence="1" id="KW-1133">Transmembrane helix</keyword>
<protein>
    <submittedName>
        <fullName evidence="2">Uncharacterized protein</fullName>
    </submittedName>
</protein>
<accession>D6GVW6</accession>
<keyword evidence="1" id="KW-0812">Transmembrane</keyword>
<evidence type="ECO:0000313" key="2">
    <source>
        <dbReference type="EMBL" id="EFD92631.1"/>
    </source>
</evidence>
<organism evidence="2 3">
    <name type="scientific">Candidatus Parvarchaeum acidophilus ARMAN-5</name>
    <dbReference type="NCBI Taxonomy" id="662762"/>
    <lineage>
        <taxon>Archaea</taxon>
        <taxon>Candidatus Parvarchaeota</taxon>
        <taxon>Candidatus Parvarchaeum</taxon>
    </lineage>
</organism>
<feature type="transmembrane region" description="Helical" evidence="1">
    <location>
        <begin position="9"/>
        <end position="29"/>
    </location>
</feature>